<feature type="transmembrane region" description="Helical" evidence="1">
    <location>
        <begin position="119"/>
        <end position="136"/>
    </location>
</feature>
<dbReference type="GeneID" id="64819780"/>
<keyword evidence="1" id="KW-0812">Transmembrane</keyword>
<sequence>MQNNTLLGILTIILGLLVITFPLFSIFTVSVLAGLGVIFIAIWLLSLSFGSWALNKGVSILYLLFGIMALILGLGLFGSIVAISVLASLWFYIGGFFLIIAGIMGLFAREGTFNKGSNVIIILLGIIYVLLGSWAWDPYFLALIIGLSLIVDGISLFFVNTSEKMESES</sequence>
<feature type="transmembrane region" description="Helical" evidence="1">
    <location>
        <begin position="61"/>
        <end position="83"/>
    </location>
</feature>
<evidence type="ECO:0000313" key="2">
    <source>
        <dbReference type="EMBL" id="QUH22883.1"/>
    </source>
</evidence>
<gene>
    <name evidence="2" type="ORF">HYG87_03405</name>
</gene>
<proteinExistence type="predicted"/>
<organism evidence="2 3">
    <name type="scientific">Methanobacterium alkalithermotolerans</name>
    <dbReference type="NCBI Taxonomy" id="2731220"/>
    <lineage>
        <taxon>Archaea</taxon>
        <taxon>Methanobacteriati</taxon>
        <taxon>Methanobacteriota</taxon>
        <taxon>Methanomada group</taxon>
        <taxon>Methanobacteria</taxon>
        <taxon>Methanobacteriales</taxon>
        <taxon>Methanobacteriaceae</taxon>
        <taxon>Methanobacterium</taxon>
    </lineage>
</organism>
<dbReference type="EMBL" id="CP058560">
    <property type="protein sequence ID" value="QUH22883.1"/>
    <property type="molecule type" value="Genomic_DNA"/>
</dbReference>
<reference evidence="2" key="1">
    <citation type="submission" date="2020-07" db="EMBL/GenBank/DDBJ databases">
        <title>Methanobacterium. sp. MethCan genome.</title>
        <authorList>
            <person name="Postec A."/>
            <person name="Quemeneur M."/>
        </authorList>
    </citation>
    <scope>NUCLEOTIDE SEQUENCE</scope>
    <source>
        <strain evidence="2">MethCAN</strain>
    </source>
</reference>
<dbReference type="Proteomes" id="UP000681041">
    <property type="component" value="Chromosome"/>
</dbReference>
<evidence type="ECO:0000313" key="3">
    <source>
        <dbReference type="Proteomes" id="UP000681041"/>
    </source>
</evidence>
<dbReference type="AlphaFoldDB" id="A0A8T8K701"/>
<dbReference type="RefSeq" id="WP_211533829.1">
    <property type="nucleotide sequence ID" value="NZ_CP058560.1"/>
</dbReference>
<evidence type="ECO:0000256" key="1">
    <source>
        <dbReference type="SAM" id="Phobius"/>
    </source>
</evidence>
<feature type="transmembrane region" description="Helical" evidence="1">
    <location>
        <begin position="33"/>
        <end position="54"/>
    </location>
</feature>
<dbReference type="InterPro" id="IPR005325">
    <property type="entry name" value="DUF308_memb"/>
</dbReference>
<dbReference type="KEGG" id="meme:HYG87_03405"/>
<keyword evidence="3" id="KW-1185">Reference proteome</keyword>
<name>A0A8T8K701_9EURY</name>
<accession>A0A8T8K701</accession>
<feature type="transmembrane region" description="Helical" evidence="1">
    <location>
        <begin position="7"/>
        <end position="27"/>
    </location>
</feature>
<feature type="transmembrane region" description="Helical" evidence="1">
    <location>
        <begin position="142"/>
        <end position="159"/>
    </location>
</feature>
<dbReference type="OrthoDB" id="71500at2157"/>
<protein>
    <submittedName>
        <fullName evidence="2">DUF308 domain-containing protein</fullName>
    </submittedName>
</protein>
<keyword evidence="1" id="KW-0472">Membrane</keyword>
<feature type="transmembrane region" description="Helical" evidence="1">
    <location>
        <begin position="89"/>
        <end position="107"/>
    </location>
</feature>
<dbReference type="Pfam" id="PF03729">
    <property type="entry name" value="DUF308"/>
    <property type="match status" value="1"/>
</dbReference>
<keyword evidence="1" id="KW-1133">Transmembrane helix</keyword>